<proteinExistence type="predicted"/>
<dbReference type="EMBL" id="GEMB01006519">
    <property type="protein sequence ID" value="JAR96824.1"/>
    <property type="molecule type" value="Transcribed_RNA"/>
</dbReference>
<reference evidence="1" key="1">
    <citation type="submission" date="2016-04" db="EMBL/GenBank/DDBJ databases">
        <authorList>
            <person name="Calderon-Fernandez G.M.Sr."/>
        </authorList>
    </citation>
    <scope>NUCLEOTIDE SEQUENCE</scope>
    <source>
        <strain evidence="1">Int1</strain>
        <tissue evidence="1">Integument</tissue>
    </source>
</reference>
<evidence type="ECO:0000313" key="1">
    <source>
        <dbReference type="EMBL" id="JAR96824.1"/>
    </source>
</evidence>
<sequence length="73" mass="8920">KPHFEGLIVETEHLDVSRLWKPFLFTVAFSSTKFLFVRRSGNMKTLEQGENWHFYSSTRWLQERNKKVWEMEK</sequence>
<protein>
    <submittedName>
        <fullName evidence="1">Presenilins-associated rhomboid-like protein, mitochondrial</fullName>
    </submittedName>
</protein>
<feature type="non-terminal residue" evidence="1">
    <location>
        <position position="1"/>
    </location>
</feature>
<name>A0A170VP77_TRIIF</name>
<dbReference type="AlphaFoldDB" id="A0A170VP77"/>
<organism evidence="1">
    <name type="scientific">Triatoma infestans</name>
    <name type="common">Assassin bug</name>
    <dbReference type="NCBI Taxonomy" id="30076"/>
    <lineage>
        <taxon>Eukaryota</taxon>
        <taxon>Metazoa</taxon>
        <taxon>Ecdysozoa</taxon>
        <taxon>Arthropoda</taxon>
        <taxon>Hexapoda</taxon>
        <taxon>Insecta</taxon>
        <taxon>Pterygota</taxon>
        <taxon>Neoptera</taxon>
        <taxon>Paraneoptera</taxon>
        <taxon>Hemiptera</taxon>
        <taxon>Heteroptera</taxon>
        <taxon>Panheteroptera</taxon>
        <taxon>Cimicomorpha</taxon>
        <taxon>Reduviidae</taxon>
        <taxon>Triatominae</taxon>
        <taxon>Triatoma</taxon>
    </lineage>
</organism>
<accession>A0A170VP77</accession>
<reference evidence="1" key="2">
    <citation type="journal article" date="2017" name="J. Med. Entomol.">
        <title>Transcriptome Analysis of the Triatoma infestans (Hemiptera: Reduviidae) Integument.</title>
        <authorList>
            <person name="Calderon-Fernandez G.M."/>
            <person name="Moriconi D.E."/>
            <person name="Dulbecco A.B."/>
            <person name="Juarez M.P."/>
        </authorList>
    </citation>
    <scope>NUCLEOTIDE SEQUENCE</scope>
    <source>
        <strain evidence="1">Int1</strain>
        <tissue evidence="1">Integument</tissue>
    </source>
</reference>